<feature type="domain" description="Mce/MlaD" evidence="2">
    <location>
        <begin position="59"/>
        <end position="128"/>
    </location>
</feature>
<comment type="caution">
    <text evidence="4">The sequence shown here is derived from an EMBL/GenBank/DDBJ whole genome shotgun (WGS) entry which is preliminary data.</text>
</comment>
<evidence type="ECO:0000313" key="4">
    <source>
        <dbReference type="EMBL" id="MVU75675.1"/>
    </source>
</evidence>
<organism evidence="4 5">
    <name type="scientific">Nocardia terrae</name>
    <dbReference type="NCBI Taxonomy" id="2675851"/>
    <lineage>
        <taxon>Bacteria</taxon>
        <taxon>Bacillati</taxon>
        <taxon>Actinomycetota</taxon>
        <taxon>Actinomycetes</taxon>
        <taxon>Mycobacteriales</taxon>
        <taxon>Nocardiaceae</taxon>
        <taxon>Nocardia</taxon>
    </lineage>
</organism>
<dbReference type="NCBIfam" id="TIGR00996">
    <property type="entry name" value="Mtu_fam_mce"/>
    <property type="match status" value="1"/>
</dbReference>
<proteinExistence type="predicted"/>
<accession>A0A7K1UMV4</accession>
<feature type="domain" description="Mammalian cell entry C-terminal" evidence="3">
    <location>
        <begin position="134"/>
        <end position="268"/>
    </location>
</feature>
<evidence type="ECO:0000259" key="2">
    <source>
        <dbReference type="Pfam" id="PF02470"/>
    </source>
</evidence>
<dbReference type="Pfam" id="PF11887">
    <property type="entry name" value="Mce4_CUP1"/>
    <property type="match status" value="1"/>
</dbReference>
<dbReference type="InterPro" id="IPR024516">
    <property type="entry name" value="Mce_C"/>
</dbReference>
<dbReference type="PANTHER" id="PTHR33371:SF17">
    <property type="entry name" value="MCE-FAMILY PROTEIN MCE1B"/>
    <property type="match status" value="1"/>
</dbReference>
<dbReference type="InterPro" id="IPR003399">
    <property type="entry name" value="Mce/MlaD"/>
</dbReference>
<dbReference type="AlphaFoldDB" id="A0A7K1UMV4"/>
<evidence type="ECO:0000256" key="1">
    <source>
        <dbReference type="SAM" id="Phobius"/>
    </source>
</evidence>
<reference evidence="4 5" key="1">
    <citation type="submission" date="2019-12" db="EMBL/GenBank/DDBJ databases">
        <title>Nocardia sp. nov. ET3-3 isolated from soil.</title>
        <authorList>
            <person name="Kanchanasin P."/>
            <person name="Tanasupawat S."/>
            <person name="Yuki M."/>
            <person name="Kudo T."/>
        </authorList>
    </citation>
    <scope>NUCLEOTIDE SEQUENCE [LARGE SCALE GENOMIC DNA]</scope>
    <source>
        <strain evidence="4 5">ET3-3</strain>
    </source>
</reference>
<name>A0A7K1UMV4_9NOCA</name>
<feature type="transmembrane region" description="Helical" evidence="1">
    <location>
        <begin position="28"/>
        <end position="46"/>
    </location>
</feature>
<dbReference type="EMBL" id="WRPP01000001">
    <property type="protein sequence ID" value="MVU75675.1"/>
    <property type="molecule type" value="Genomic_DNA"/>
</dbReference>
<dbReference type="GO" id="GO:0005576">
    <property type="term" value="C:extracellular region"/>
    <property type="evidence" value="ECO:0007669"/>
    <property type="project" value="TreeGrafter"/>
</dbReference>
<dbReference type="InterPro" id="IPR005693">
    <property type="entry name" value="Mce"/>
</dbReference>
<evidence type="ECO:0000259" key="3">
    <source>
        <dbReference type="Pfam" id="PF11887"/>
    </source>
</evidence>
<dbReference type="GO" id="GO:0051701">
    <property type="term" value="P:biological process involved in interaction with host"/>
    <property type="evidence" value="ECO:0007669"/>
    <property type="project" value="TreeGrafter"/>
</dbReference>
<keyword evidence="5" id="KW-1185">Reference proteome</keyword>
<dbReference type="RefSeq" id="WP_157354396.1">
    <property type="nucleotide sequence ID" value="NZ_WRPP01000001.1"/>
</dbReference>
<dbReference type="Pfam" id="PF02470">
    <property type="entry name" value="MlaD"/>
    <property type="match status" value="1"/>
</dbReference>
<dbReference type="InterPro" id="IPR052336">
    <property type="entry name" value="MlaD_Phospholipid_Transporter"/>
</dbReference>
<dbReference type="Proteomes" id="UP000466794">
    <property type="component" value="Unassembled WGS sequence"/>
</dbReference>
<evidence type="ECO:0000313" key="5">
    <source>
        <dbReference type="Proteomes" id="UP000466794"/>
    </source>
</evidence>
<sequence length="349" mass="36867">MRRPSRSDSHRGGGGATGGHVKAAAWRLALFSGVIVVVLMLVIAAIQRPVSGSTETHDAIFTDANGLKVGDDVRMYGVQVGKIKSIDLDGAQARVRLSVKTDAPVYDNSKLAIRYQNLTGQRYIDLQQQPQPGNRLAAGARIGVDHTVPSFDVTQLFNGLKPVLQTISPEAINQFSASMVALIEGDGSGVGPAMDAIGKLASYVNDRQQVIGTLIRNMSDLSDRVGGRVHNLVPLLARLSDIFQSLQQNIGGLTQFALTAPSVLRPIDTLLSTLGIHNGTDVDAILRQIFPDTKEALDVLGRLPGLLAAADTATTGPTGWKPVCSKGTAQLPAGVAVLISGQRVTICND</sequence>
<gene>
    <name evidence="4" type="ORF">GPX89_00260</name>
</gene>
<dbReference type="PANTHER" id="PTHR33371">
    <property type="entry name" value="INTERMEMBRANE PHOSPHOLIPID TRANSPORT SYSTEM BINDING PROTEIN MLAD-RELATED"/>
    <property type="match status" value="1"/>
</dbReference>
<protein>
    <submittedName>
        <fullName evidence="4">MCE family protein</fullName>
    </submittedName>
</protein>
<keyword evidence="1" id="KW-0812">Transmembrane</keyword>
<keyword evidence="1" id="KW-0472">Membrane</keyword>
<keyword evidence="1" id="KW-1133">Transmembrane helix</keyword>